<accession>A0A1G6UZQ0</accession>
<dbReference type="InterPro" id="IPR035959">
    <property type="entry name" value="RutC-like_sf"/>
</dbReference>
<evidence type="ECO:0000313" key="2">
    <source>
        <dbReference type="Proteomes" id="UP000199344"/>
    </source>
</evidence>
<proteinExistence type="predicted"/>
<sequence length="60" mass="6642">MRRNSTGSPFESEMGYCRAVVKGPWNFTSGMTENDDATMAIAGLNRPEMKIEIELTALQS</sequence>
<dbReference type="RefSeq" id="WP_090520781.1">
    <property type="nucleotide sequence ID" value="NZ_FNAH01000001.1"/>
</dbReference>
<protein>
    <submittedName>
        <fullName evidence="1">Uncharacterized protein</fullName>
    </submittedName>
</protein>
<dbReference type="STRING" id="591205.SAMN05421538_101670"/>
<reference evidence="1 2" key="1">
    <citation type="submission" date="2016-10" db="EMBL/GenBank/DDBJ databases">
        <authorList>
            <person name="de Groot N.N."/>
        </authorList>
    </citation>
    <scope>NUCLEOTIDE SEQUENCE [LARGE SCALE GENOMIC DNA]</scope>
    <source>
        <strain evidence="1 2">DSM 22220</strain>
    </source>
</reference>
<dbReference type="SUPFAM" id="SSF55298">
    <property type="entry name" value="YjgF-like"/>
    <property type="match status" value="1"/>
</dbReference>
<keyword evidence="2" id="KW-1185">Reference proteome</keyword>
<dbReference type="OrthoDB" id="9799840at2"/>
<dbReference type="AlphaFoldDB" id="A0A1G6UZQ0"/>
<evidence type="ECO:0000313" key="1">
    <source>
        <dbReference type="EMBL" id="SDD46819.1"/>
    </source>
</evidence>
<organism evidence="1 2">
    <name type="scientific">Paracoccus isoporae</name>
    <dbReference type="NCBI Taxonomy" id="591205"/>
    <lineage>
        <taxon>Bacteria</taxon>
        <taxon>Pseudomonadati</taxon>
        <taxon>Pseudomonadota</taxon>
        <taxon>Alphaproteobacteria</taxon>
        <taxon>Rhodobacterales</taxon>
        <taxon>Paracoccaceae</taxon>
        <taxon>Paracoccus</taxon>
    </lineage>
</organism>
<name>A0A1G6UZQ0_9RHOB</name>
<dbReference type="Proteomes" id="UP000199344">
    <property type="component" value="Unassembled WGS sequence"/>
</dbReference>
<dbReference type="EMBL" id="FNAH01000001">
    <property type="protein sequence ID" value="SDD46819.1"/>
    <property type="molecule type" value="Genomic_DNA"/>
</dbReference>
<gene>
    <name evidence="1" type="ORF">SAMN05421538_101670</name>
</gene>